<dbReference type="EMBL" id="JAVDUI010000001">
    <property type="protein sequence ID" value="MDR6891388.1"/>
    <property type="molecule type" value="Genomic_DNA"/>
</dbReference>
<evidence type="ECO:0000259" key="7">
    <source>
        <dbReference type="PROSITE" id="PS50850"/>
    </source>
</evidence>
<feature type="region of interest" description="Disordered" evidence="5">
    <location>
        <begin position="1"/>
        <end position="22"/>
    </location>
</feature>
<feature type="transmembrane region" description="Helical" evidence="6">
    <location>
        <begin position="310"/>
        <end position="336"/>
    </location>
</feature>
<evidence type="ECO:0000256" key="6">
    <source>
        <dbReference type="SAM" id="Phobius"/>
    </source>
</evidence>
<evidence type="ECO:0000256" key="2">
    <source>
        <dbReference type="ARBA" id="ARBA00022692"/>
    </source>
</evidence>
<dbReference type="InterPro" id="IPR011701">
    <property type="entry name" value="MFS"/>
</dbReference>
<accession>A0AAE3YG97</accession>
<dbReference type="SUPFAM" id="SSF103473">
    <property type="entry name" value="MFS general substrate transporter"/>
    <property type="match status" value="1"/>
</dbReference>
<comment type="subcellular location">
    <subcellularLocation>
        <location evidence="1">Cell membrane</location>
        <topology evidence="1">Multi-pass membrane protein</topology>
    </subcellularLocation>
</comment>
<dbReference type="Proteomes" id="UP001247307">
    <property type="component" value="Unassembled WGS sequence"/>
</dbReference>
<comment type="caution">
    <text evidence="8">The sequence shown here is derived from an EMBL/GenBank/DDBJ whole genome shotgun (WGS) entry which is preliminary data.</text>
</comment>
<dbReference type="GO" id="GO:0005886">
    <property type="term" value="C:plasma membrane"/>
    <property type="evidence" value="ECO:0007669"/>
    <property type="project" value="UniProtKB-SubCell"/>
</dbReference>
<evidence type="ECO:0000256" key="4">
    <source>
        <dbReference type="ARBA" id="ARBA00023136"/>
    </source>
</evidence>
<evidence type="ECO:0000256" key="5">
    <source>
        <dbReference type="SAM" id="MobiDB-lite"/>
    </source>
</evidence>
<keyword evidence="2 6" id="KW-0812">Transmembrane</keyword>
<dbReference type="Pfam" id="PF07690">
    <property type="entry name" value="MFS_1"/>
    <property type="match status" value="1"/>
</dbReference>
<keyword evidence="4 6" id="KW-0472">Membrane</keyword>
<dbReference type="AlphaFoldDB" id="A0AAE3YG97"/>
<feature type="domain" description="Major facilitator superfamily (MFS) profile" evidence="7">
    <location>
        <begin position="31"/>
        <end position="472"/>
    </location>
</feature>
<feature type="transmembrane region" description="Helical" evidence="6">
    <location>
        <begin position="159"/>
        <end position="177"/>
    </location>
</feature>
<reference evidence="8" key="1">
    <citation type="submission" date="2023-07" db="EMBL/GenBank/DDBJ databases">
        <title>Sequencing the genomes of 1000 actinobacteria strains.</title>
        <authorList>
            <person name="Klenk H.-P."/>
        </authorList>
    </citation>
    <scope>NUCLEOTIDE SEQUENCE</scope>
    <source>
        <strain evidence="8">DSM 13988</strain>
    </source>
</reference>
<feature type="transmembrane region" description="Helical" evidence="6">
    <location>
        <begin position="283"/>
        <end position="304"/>
    </location>
</feature>
<feature type="transmembrane region" description="Helical" evidence="6">
    <location>
        <begin position="69"/>
        <end position="89"/>
    </location>
</feature>
<sequence length="486" mass="48908">MPSSPAGASPVSAQASAPPPIPASTPVQTRTLVVAVLASFIAILDGSVVSLALVAIGRDLGGGLVEQQWVVSGYLLSLGALILVAGSLADRFGRERVMAAGLIGFGATSVICGLAWVPQVLIAARILQGVAGAFLVPSSLAMIIGAFSGRAQGKAIGTWTAWTSVAGIVAPLVGGLLVDALSWRAVFFVNVPPVIVALLVLSRLPAAKPDANARLDVPSAVLAALGLGSLVFGLIELSGAAGPGPLSFGLLAFGVVCIGLFVRRQAVCEHPMMPLGIFKVPNVAAGNLTTVFVYGAMGLGFFALPLYLQAVLGMSTLLTGIVMMPPTLLLLLASSWVGRLSGHHGPRWFMAGGSALAATGYLLMAVLPGLGGRTDFWTQVFPGIIVFGLGLTLIVAPLTSSVLEHLSASRAGIGSAVNNAAARIAGLVTVAFAGLVMGGAVSADGFRRAAWTTAALLLVGALVAAVGVKNLPSSAGDAHDDDGGAR</sequence>
<dbReference type="InterPro" id="IPR020846">
    <property type="entry name" value="MFS_dom"/>
</dbReference>
<feature type="transmembrane region" description="Helical" evidence="6">
    <location>
        <begin position="348"/>
        <end position="370"/>
    </location>
</feature>
<evidence type="ECO:0000313" key="9">
    <source>
        <dbReference type="Proteomes" id="UP001247307"/>
    </source>
</evidence>
<evidence type="ECO:0000256" key="1">
    <source>
        <dbReference type="ARBA" id="ARBA00004651"/>
    </source>
</evidence>
<feature type="transmembrane region" description="Helical" evidence="6">
    <location>
        <begin position="449"/>
        <end position="468"/>
    </location>
</feature>
<feature type="transmembrane region" description="Helical" evidence="6">
    <location>
        <begin position="122"/>
        <end position="147"/>
    </location>
</feature>
<feature type="transmembrane region" description="Helical" evidence="6">
    <location>
        <begin position="96"/>
        <end position="116"/>
    </location>
</feature>
<feature type="transmembrane region" description="Helical" evidence="6">
    <location>
        <begin position="32"/>
        <end position="57"/>
    </location>
</feature>
<feature type="compositionally biased region" description="Low complexity" evidence="5">
    <location>
        <begin position="1"/>
        <end position="16"/>
    </location>
</feature>
<gene>
    <name evidence="8" type="ORF">J2S35_000328</name>
</gene>
<proteinExistence type="predicted"/>
<dbReference type="InterPro" id="IPR036259">
    <property type="entry name" value="MFS_trans_sf"/>
</dbReference>
<dbReference type="PANTHER" id="PTHR42718">
    <property type="entry name" value="MAJOR FACILITATOR SUPERFAMILY MULTIDRUG TRANSPORTER MFSC"/>
    <property type="match status" value="1"/>
</dbReference>
<evidence type="ECO:0000256" key="3">
    <source>
        <dbReference type="ARBA" id="ARBA00022989"/>
    </source>
</evidence>
<dbReference type="PROSITE" id="PS50850">
    <property type="entry name" value="MFS"/>
    <property type="match status" value="1"/>
</dbReference>
<feature type="transmembrane region" description="Helical" evidence="6">
    <location>
        <begin position="420"/>
        <end position="443"/>
    </location>
</feature>
<dbReference type="CDD" id="cd17321">
    <property type="entry name" value="MFS_MMR_MDR_like"/>
    <property type="match status" value="1"/>
</dbReference>
<keyword evidence="9" id="KW-1185">Reference proteome</keyword>
<feature type="transmembrane region" description="Helical" evidence="6">
    <location>
        <begin position="213"/>
        <end position="235"/>
    </location>
</feature>
<feature type="transmembrane region" description="Helical" evidence="6">
    <location>
        <begin position="241"/>
        <end position="262"/>
    </location>
</feature>
<dbReference type="PANTHER" id="PTHR42718:SF42">
    <property type="entry name" value="EXPORT PROTEIN"/>
    <property type="match status" value="1"/>
</dbReference>
<dbReference type="Gene3D" id="1.20.1720.10">
    <property type="entry name" value="Multidrug resistance protein D"/>
    <property type="match status" value="1"/>
</dbReference>
<keyword evidence="3 6" id="KW-1133">Transmembrane helix</keyword>
<protein>
    <submittedName>
        <fullName evidence="8">EmrB/QacA subfamily drug resistance transporter</fullName>
    </submittedName>
</protein>
<organism evidence="8 9">
    <name type="scientific">Falsarthrobacter nasiphocae</name>
    <dbReference type="NCBI Taxonomy" id="189863"/>
    <lineage>
        <taxon>Bacteria</taxon>
        <taxon>Bacillati</taxon>
        <taxon>Actinomycetota</taxon>
        <taxon>Actinomycetes</taxon>
        <taxon>Micrococcales</taxon>
        <taxon>Micrococcaceae</taxon>
        <taxon>Falsarthrobacter</taxon>
    </lineage>
</organism>
<evidence type="ECO:0000313" key="8">
    <source>
        <dbReference type="EMBL" id="MDR6891388.1"/>
    </source>
</evidence>
<feature type="transmembrane region" description="Helical" evidence="6">
    <location>
        <begin position="183"/>
        <end position="201"/>
    </location>
</feature>
<feature type="transmembrane region" description="Helical" evidence="6">
    <location>
        <begin position="376"/>
        <end position="399"/>
    </location>
</feature>
<dbReference type="Gene3D" id="1.20.1250.20">
    <property type="entry name" value="MFS general substrate transporter like domains"/>
    <property type="match status" value="1"/>
</dbReference>
<dbReference type="GO" id="GO:0022857">
    <property type="term" value="F:transmembrane transporter activity"/>
    <property type="evidence" value="ECO:0007669"/>
    <property type="project" value="InterPro"/>
</dbReference>
<dbReference type="RefSeq" id="WP_309849123.1">
    <property type="nucleotide sequence ID" value="NZ_BAAAIU010000024.1"/>
</dbReference>
<name>A0AAE3YG97_9MICC</name>